<dbReference type="Proteomes" id="UP000035057">
    <property type="component" value="Unassembled WGS sequence"/>
</dbReference>
<dbReference type="EMBL" id="ANIE01000007">
    <property type="protein sequence ID" value="KEF30952.1"/>
    <property type="molecule type" value="Genomic_DNA"/>
</dbReference>
<gene>
    <name evidence="1" type="ORF">D777_00371</name>
    <name evidence="2" type="ORF">D777_02894</name>
</gene>
<dbReference type="PATRIC" id="fig|1137280.3.peg.2711"/>
<dbReference type="EMBL" id="ANIE01000018">
    <property type="protein sequence ID" value="KEF29663.1"/>
    <property type="molecule type" value="Genomic_DNA"/>
</dbReference>
<evidence type="ECO:0000313" key="2">
    <source>
        <dbReference type="EMBL" id="KEF30952.1"/>
    </source>
</evidence>
<evidence type="ECO:0000313" key="1">
    <source>
        <dbReference type="EMBL" id="KEF29663.1"/>
    </source>
</evidence>
<evidence type="ECO:0000313" key="3">
    <source>
        <dbReference type="Proteomes" id="UP000035057"/>
    </source>
</evidence>
<sequence>MPMYEQGNLPITPLDAPDTRLTPLIINYHALVSQPIKS</sequence>
<reference evidence="2 3" key="1">
    <citation type="submission" date="2012-12" db="EMBL/GenBank/DDBJ databases">
        <title>Genome assembly of Marinobacter sp. AK21.</title>
        <authorList>
            <person name="Khatri I."/>
            <person name="Kumar R."/>
            <person name="Vaidya B."/>
            <person name="Subramanian S."/>
            <person name="Pinnaka A."/>
        </authorList>
    </citation>
    <scope>NUCLEOTIDE SEQUENCE [LARGE SCALE GENOMIC DNA]</scope>
    <source>
        <strain evidence="2 3">AK21</strain>
    </source>
</reference>
<dbReference type="STRING" id="1137280.D777_00371"/>
<keyword evidence="3" id="KW-1185">Reference proteome</keyword>
<protein>
    <submittedName>
        <fullName evidence="2">Uncharacterized protein</fullName>
    </submittedName>
</protein>
<comment type="caution">
    <text evidence="2">The sequence shown here is derived from an EMBL/GenBank/DDBJ whole genome shotgun (WGS) entry which is preliminary data.</text>
</comment>
<accession>A0A072N150</accession>
<name>A0A072N150_9GAMM</name>
<organism evidence="2 3">
    <name type="scientific">Marinobacter nitratireducens</name>
    <dbReference type="NCBI Taxonomy" id="1137280"/>
    <lineage>
        <taxon>Bacteria</taxon>
        <taxon>Pseudomonadati</taxon>
        <taxon>Pseudomonadota</taxon>
        <taxon>Gammaproteobacteria</taxon>
        <taxon>Pseudomonadales</taxon>
        <taxon>Marinobacteraceae</taxon>
        <taxon>Marinobacter</taxon>
    </lineage>
</organism>
<proteinExistence type="predicted"/>
<dbReference type="AlphaFoldDB" id="A0A072N150"/>